<evidence type="ECO:0000313" key="1">
    <source>
        <dbReference type="EMBL" id="MEB4798992.1"/>
    </source>
</evidence>
<evidence type="ECO:0000313" key="2">
    <source>
        <dbReference type="Proteomes" id="UP001355653"/>
    </source>
</evidence>
<keyword evidence="2" id="KW-1185">Reference proteome</keyword>
<dbReference type="RefSeq" id="WP_127458754.1">
    <property type="nucleotide sequence ID" value="NZ_JAROBY010000097.1"/>
</dbReference>
<evidence type="ECO:0008006" key="3">
    <source>
        <dbReference type="Google" id="ProtNLM"/>
    </source>
</evidence>
<protein>
    <recommendedName>
        <fullName evidence="3">Zinc ribbon domain-containing protein</fullName>
    </recommendedName>
</protein>
<sequence length="64" mass="7075">MVFWIIVVVIIVIGLLIWASTKKKKAAVESTAVKTHKECSYCNEEIEIDAAVCKYCRGIVVSSS</sequence>
<proteinExistence type="predicted"/>
<accession>A0ABU6DQC2</accession>
<organism evidence="1 2">
    <name type="scientific">Paenibacillus chondroitinus</name>
    <dbReference type="NCBI Taxonomy" id="59842"/>
    <lineage>
        <taxon>Bacteria</taxon>
        <taxon>Bacillati</taxon>
        <taxon>Bacillota</taxon>
        <taxon>Bacilli</taxon>
        <taxon>Bacillales</taxon>
        <taxon>Paenibacillaceae</taxon>
        <taxon>Paenibacillus</taxon>
    </lineage>
</organism>
<dbReference type="EMBL" id="JAROBY010000097">
    <property type="protein sequence ID" value="MEB4798992.1"/>
    <property type="molecule type" value="Genomic_DNA"/>
</dbReference>
<reference evidence="1 2" key="1">
    <citation type="submission" date="2023-03" db="EMBL/GenBank/DDBJ databases">
        <title>Bacillus Genome Sequencing.</title>
        <authorList>
            <person name="Dunlap C."/>
        </authorList>
    </citation>
    <scope>NUCLEOTIDE SEQUENCE [LARGE SCALE GENOMIC DNA]</scope>
    <source>
        <strain evidence="1 2">NRS-1351</strain>
    </source>
</reference>
<comment type="caution">
    <text evidence="1">The sequence shown here is derived from an EMBL/GenBank/DDBJ whole genome shotgun (WGS) entry which is preliminary data.</text>
</comment>
<gene>
    <name evidence="1" type="ORF">P5G65_34390</name>
</gene>
<dbReference type="Proteomes" id="UP001355653">
    <property type="component" value="Unassembled WGS sequence"/>
</dbReference>
<name>A0ABU6DQC2_9BACL</name>